<keyword evidence="2" id="KW-1185">Reference proteome</keyword>
<proteinExistence type="predicted"/>
<reference evidence="1 2" key="1">
    <citation type="submission" date="2023-04" db="EMBL/GenBank/DDBJ databases">
        <title>Klugiella caeni sp. nov. isolated from the sludge of biochemical tank.</title>
        <authorList>
            <person name="Geng K."/>
        </authorList>
    </citation>
    <scope>NUCLEOTIDE SEQUENCE [LARGE SCALE GENOMIC DNA]</scope>
    <source>
        <strain evidence="1 2">YN-L-19</strain>
    </source>
</reference>
<accession>A0AAW6T4X2</accession>
<dbReference type="Proteomes" id="UP001321506">
    <property type="component" value="Unassembled WGS sequence"/>
</dbReference>
<comment type="caution">
    <text evidence="1">The sequence shown here is derived from an EMBL/GenBank/DDBJ whole genome shotgun (WGS) entry which is preliminary data.</text>
</comment>
<dbReference type="EMBL" id="JASATX010000001">
    <property type="protein sequence ID" value="MDI2098319.1"/>
    <property type="molecule type" value="Genomic_DNA"/>
</dbReference>
<name>A0AAW6T4X2_9MICO</name>
<organism evidence="1 2">
    <name type="scientific">Ruicaihuangia caeni</name>
    <dbReference type="NCBI Taxonomy" id="3042517"/>
    <lineage>
        <taxon>Bacteria</taxon>
        <taxon>Bacillati</taxon>
        <taxon>Actinomycetota</taxon>
        <taxon>Actinomycetes</taxon>
        <taxon>Micrococcales</taxon>
        <taxon>Microbacteriaceae</taxon>
        <taxon>Ruicaihuangia</taxon>
    </lineage>
</organism>
<protein>
    <submittedName>
        <fullName evidence="1">Uncharacterized protein</fullName>
    </submittedName>
</protein>
<gene>
    <name evidence="1" type="ORF">QF206_04975</name>
</gene>
<dbReference type="RefSeq" id="WP_281488061.1">
    <property type="nucleotide sequence ID" value="NZ_JASATX010000001.1"/>
</dbReference>
<evidence type="ECO:0000313" key="2">
    <source>
        <dbReference type="Proteomes" id="UP001321506"/>
    </source>
</evidence>
<evidence type="ECO:0000313" key="1">
    <source>
        <dbReference type="EMBL" id="MDI2098319.1"/>
    </source>
</evidence>
<dbReference type="AlphaFoldDB" id="A0AAW6T4X2"/>
<sequence>MAIVRKFIVGDRDVKAPQSEVDGYVQRVLGDDGTVYLYLYNYAEGGPKPGASPTQSMHFDYTAAKALKAILDETFGSF</sequence>